<dbReference type="Proteomes" id="UP001470230">
    <property type="component" value="Unassembled WGS sequence"/>
</dbReference>
<comment type="caution">
    <text evidence="1">The sequence shown here is derived from an EMBL/GenBank/DDBJ whole genome shotgun (WGS) entry which is preliminary data.</text>
</comment>
<dbReference type="EMBL" id="JAPFFF010000024">
    <property type="protein sequence ID" value="KAK8850132.1"/>
    <property type="molecule type" value="Genomic_DNA"/>
</dbReference>
<gene>
    <name evidence="1" type="ORF">M9Y10_018244</name>
</gene>
<evidence type="ECO:0000313" key="1">
    <source>
        <dbReference type="EMBL" id="KAK8850132.1"/>
    </source>
</evidence>
<reference evidence="1 2" key="1">
    <citation type="submission" date="2024-04" db="EMBL/GenBank/DDBJ databases">
        <title>Tritrichomonas musculus Genome.</title>
        <authorList>
            <person name="Alves-Ferreira E."/>
            <person name="Grigg M."/>
            <person name="Lorenzi H."/>
            <person name="Galac M."/>
        </authorList>
    </citation>
    <scope>NUCLEOTIDE SEQUENCE [LARGE SCALE GENOMIC DNA]</scope>
    <source>
        <strain evidence="1 2">EAF2021</strain>
    </source>
</reference>
<proteinExistence type="predicted"/>
<organism evidence="1 2">
    <name type="scientific">Tritrichomonas musculus</name>
    <dbReference type="NCBI Taxonomy" id="1915356"/>
    <lineage>
        <taxon>Eukaryota</taxon>
        <taxon>Metamonada</taxon>
        <taxon>Parabasalia</taxon>
        <taxon>Tritrichomonadida</taxon>
        <taxon>Tritrichomonadidae</taxon>
        <taxon>Tritrichomonas</taxon>
    </lineage>
</organism>
<evidence type="ECO:0000313" key="2">
    <source>
        <dbReference type="Proteomes" id="UP001470230"/>
    </source>
</evidence>
<accession>A0ABR2HNY1</accession>
<sequence length="487" mass="56707">MQPNQDIQDQLGANNQGARAQNILKFVYYQQNDDDIKNIKSISLLNQSFNFFDYIPKNFNIITQNGSYKFNDEMLKDTSSVIFNFLANNPNATEFNIDVKDDTNIMGKIESMYNGEIVNFKENDLKDLQKIISTLNIVRCPKFMKLKSFKFQNSTLFYEIPDYTVEMDKTQFIIFLDRILPKSFTISTNNHEYKCNKLGIKSSFVIKDQLEKDPHLNSYHFNFDDEFGIFQQICNFFNFQSIEINTDNMHAIKEIANDLQINCIIDEISNIIKSYEVVVNTIDEKNFLIDPVIELCKNLCEIKSIGIEKVQEKISMSIWSTTKENVQELVCYLIQVIHNDLSLHPYIMNLITSLDKKATEENDLKILLPSFLKQIMLLFPYNKNNCAFVFRLVNKGLVSISEIINKLALAIEKNEEQKNYSYSKFSEKDKFISNLTCPFKTNPNINLIELKNAIVWFFPEVSSIKGAESIINDAKMNEFLHKYFPEK</sequence>
<name>A0ABR2HNY1_9EUKA</name>
<keyword evidence="2" id="KW-1185">Reference proteome</keyword>
<protein>
    <submittedName>
        <fullName evidence="1">Uncharacterized protein</fullName>
    </submittedName>
</protein>